<organism evidence="2">
    <name type="scientific">Streptomyces sp. SID14436</name>
    <dbReference type="NCBI Taxonomy" id="2706070"/>
    <lineage>
        <taxon>Bacteria</taxon>
        <taxon>Bacillati</taxon>
        <taxon>Actinomycetota</taxon>
        <taxon>Actinomycetes</taxon>
        <taxon>Kitasatosporales</taxon>
        <taxon>Streptomycetaceae</taxon>
        <taxon>Streptomyces</taxon>
    </lineage>
</organism>
<dbReference type="AlphaFoldDB" id="A0A6G3QW12"/>
<evidence type="ECO:0000256" key="1">
    <source>
        <dbReference type="SAM" id="SignalP"/>
    </source>
</evidence>
<proteinExistence type="predicted"/>
<reference evidence="2" key="1">
    <citation type="submission" date="2020-01" db="EMBL/GenBank/DDBJ databases">
        <title>Insect and environment-associated Actinomycetes.</title>
        <authorList>
            <person name="Currrie C."/>
            <person name="Chevrette M."/>
            <person name="Carlson C."/>
            <person name="Stubbendieck R."/>
            <person name="Wendt-Pienkowski E."/>
        </authorList>
    </citation>
    <scope>NUCLEOTIDE SEQUENCE</scope>
    <source>
        <strain evidence="2">SID14436</strain>
    </source>
</reference>
<comment type="caution">
    <text evidence="2">The sequence shown here is derived from an EMBL/GenBank/DDBJ whole genome shotgun (WGS) entry which is preliminary data.</text>
</comment>
<feature type="signal peptide" evidence="1">
    <location>
        <begin position="1"/>
        <end position="27"/>
    </location>
</feature>
<feature type="chain" id="PRO_5026220654" description="Tat pathway signal protein" evidence="1">
    <location>
        <begin position="28"/>
        <end position="179"/>
    </location>
</feature>
<dbReference type="RefSeq" id="WP_164336821.1">
    <property type="nucleotide sequence ID" value="NZ_JAAGMD010000477.1"/>
</dbReference>
<keyword evidence="1" id="KW-0732">Signal</keyword>
<gene>
    <name evidence="2" type="ORF">G3I53_16320</name>
</gene>
<dbReference type="EMBL" id="JAAGMD010000477">
    <property type="protein sequence ID" value="NEA87561.1"/>
    <property type="molecule type" value="Genomic_DNA"/>
</dbReference>
<name>A0A6G3QW12_9ACTN</name>
<evidence type="ECO:0000313" key="2">
    <source>
        <dbReference type="EMBL" id="NEA87561.1"/>
    </source>
</evidence>
<accession>A0A6G3QW12</accession>
<evidence type="ECO:0008006" key="3">
    <source>
        <dbReference type="Google" id="ProtNLM"/>
    </source>
</evidence>
<protein>
    <recommendedName>
        <fullName evidence="3">Tat pathway signal protein</fullName>
    </recommendedName>
</protein>
<sequence length="179" mass="19870">MRRHFITTATATTAAVAVLFTAAPANASIHKTKPKAWSCGFDQACTKNTRSGPGSAKVYRWYLGDFDDTLIRVGNRKYGLEHIKRGGSTGNKGNHPYNGYAMRLWDKALNNFAKGSKGNVNKVSTTHTYKYGRGKKKRTMCVVTMERALKLDGKNYGRTGIWTAYWVKGHVGWKGCKKG</sequence>